<protein>
    <submittedName>
        <fullName evidence="1">Uncharacterized protein</fullName>
    </submittedName>
</protein>
<name>A0A0E9THA1_ANGAN</name>
<organism evidence="1">
    <name type="scientific">Anguilla anguilla</name>
    <name type="common">European freshwater eel</name>
    <name type="synonym">Muraena anguilla</name>
    <dbReference type="NCBI Taxonomy" id="7936"/>
    <lineage>
        <taxon>Eukaryota</taxon>
        <taxon>Metazoa</taxon>
        <taxon>Chordata</taxon>
        <taxon>Craniata</taxon>
        <taxon>Vertebrata</taxon>
        <taxon>Euteleostomi</taxon>
        <taxon>Actinopterygii</taxon>
        <taxon>Neopterygii</taxon>
        <taxon>Teleostei</taxon>
        <taxon>Anguilliformes</taxon>
        <taxon>Anguillidae</taxon>
        <taxon>Anguilla</taxon>
    </lineage>
</organism>
<dbReference type="AlphaFoldDB" id="A0A0E9THA1"/>
<evidence type="ECO:0000313" key="1">
    <source>
        <dbReference type="EMBL" id="JAH53064.1"/>
    </source>
</evidence>
<accession>A0A0E9THA1</accession>
<dbReference type="EMBL" id="GBXM01055513">
    <property type="protein sequence ID" value="JAH53064.1"/>
    <property type="molecule type" value="Transcribed_RNA"/>
</dbReference>
<proteinExistence type="predicted"/>
<reference evidence="1" key="2">
    <citation type="journal article" date="2015" name="Fish Shellfish Immunol.">
        <title>Early steps in the European eel (Anguilla anguilla)-Vibrio vulnificus interaction in the gills: Role of the RtxA13 toxin.</title>
        <authorList>
            <person name="Callol A."/>
            <person name="Pajuelo D."/>
            <person name="Ebbesson L."/>
            <person name="Teles M."/>
            <person name="MacKenzie S."/>
            <person name="Amaro C."/>
        </authorList>
    </citation>
    <scope>NUCLEOTIDE SEQUENCE</scope>
</reference>
<reference evidence="1" key="1">
    <citation type="submission" date="2014-11" db="EMBL/GenBank/DDBJ databases">
        <authorList>
            <person name="Amaro Gonzalez C."/>
        </authorList>
    </citation>
    <scope>NUCLEOTIDE SEQUENCE</scope>
</reference>
<sequence>MPVSFKHSCITFSVTSKRILGVVGHKPYSALVNHFPTCCADSYQSFSQKDLVKNGINWPYFHNLK</sequence>